<keyword evidence="3 7" id="KW-0808">Transferase</keyword>
<dbReference type="SUPFAM" id="SSF53335">
    <property type="entry name" value="S-adenosyl-L-methionine-dependent methyltransferases"/>
    <property type="match status" value="1"/>
</dbReference>
<comment type="catalytic activity">
    <reaction evidence="6">
        <text>a 2'-deoxycytidine in DNA + S-adenosyl-L-methionine = a 5-methyl-2'-deoxycytidine in DNA + S-adenosyl-L-homocysteine + H(+)</text>
        <dbReference type="Rhea" id="RHEA:13681"/>
        <dbReference type="Rhea" id="RHEA-COMP:11369"/>
        <dbReference type="Rhea" id="RHEA-COMP:11370"/>
        <dbReference type="ChEBI" id="CHEBI:15378"/>
        <dbReference type="ChEBI" id="CHEBI:57856"/>
        <dbReference type="ChEBI" id="CHEBI:59789"/>
        <dbReference type="ChEBI" id="CHEBI:85452"/>
        <dbReference type="ChEBI" id="CHEBI:85454"/>
        <dbReference type="EC" id="2.1.1.37"/>
    </reaction>
</comment>
<dbReference type="RefSeq" id="WP_078415508.1">
    <property type="nucleotide sequence ID" value="NZ_MCRK01000036.1"/>
</dbReference>
<dbReference type="Pfam" id="PF00145">
    <property type="entry name" value="DNA_methylase"/>
    <property type="match status" value="1"/>
</dbReference>
<evidence type="ECO:0000313" key="9">
    <source>
        <dbReference type="Proteomes" id="UP000189728"/>
    </source>
</evidence>
<sequence>MSGDVNVLSLFDGISCGRLALQRANVAIDKYYSIETNEYAIKIANNNYPQDKEYRLGDVRNIKGRDLPQIDLLIACSPCQGFSVAGKRLNFKDERSDLFFEFVRLLREVKPKYFLLENVVMKKECQDIISDILKVQPVKINSALVSAQNRNRLYWTNIPNITQPQDKNIKLNDVLDTHEFRELKPFCFKLHNGVAIKDILKTVCDEKANCLTTNKTHTKQYYLNKEKNKMRNLSVNEYEKLQTLPIDYTVGVSNTQRYKSIGNAWTVDVIAHIFKRLAEDLQKKQNTIKKGN</sequence>
<keyword evidence="5" id="KW-0680">Restriction system</keyword>
<organism evidence="8 9">
    <name type="scientific">Campylobacter pinnipediorum subsp. pinnipediorum</name>
    <dbReference type="NCBI Taxonomy" id="1660067"/>
    <lineage>
        <taxon>Bacteria</taxon>
        <taxon>Pseudomonadati</taxon>
        <taxon>Campylobacterota</taxon>
        <taxon>Epsilonproteobacteria</taxon>
        <taxon>Campylobacterales</taxon>
        <taxon>Campylobacteraceae</taxon>
        <taxon>Campylobacter</taxon>
    </lineage>
</organism>
<evidence type="ECO:0000313" key="8">
    <source>
        <dbReference type="EMBL" id="OPA77211.1"/>
    </source>
</evidence>
<dbReference type="GO" id="GO:0009307">
    <property type="term" value="P:DNA restriction-modification system"/>
    <property type="evidence" value="ECO:0007669"/>
    <property type="project" value="UniProtKB-KW"/>
</dbReference>
<dbReference type="InterPro" id="IPR001525">
    <property type="entry name" value="C5_MeTfrase"/>
</dbReference>
<evidence type="ECO:0000256" key="6">
    <source>
        <dbReference type="ARBA" id="ARBA00047422"/>
    </source>
</evidence>
<feature type="active site" evidence="7">
    <location>
        <position position="79"/>
    </location>
</feature>
<dbReference type="EMBL" id="MCRK01000036">
    <property type="protein sequence ID" value="OPA77211.1"/>
    <property type="molecule type" value="Genomic_DNA"/>
</dbReference>
<keyword evidence="2 7" id="KW-0489">Methyltransferase</keyword>
<dbReference type="AlphaFoldDB" id="A0AAX0LB36"/>
<dbReference type="PROSITE" id="PS51679">
    <property type="entry name" value="SAM_MT_C5"/>
    <property type="match status" value="1"/>
</dbReference>
<comment type="caution">
    <text evidence="8">The sequence shown here is derived from an EMBL/GenBank/DDBJ whole genome shotgun (WGS) entry which is preliminary data.</text>
</comment>
<dbReference type="EC" id="2.1.1.37" evidence="1"/>
<gene>
    <name evidence="8" type="ORF">BFG04_03710</name>
</gene>
<evidence type="ECO:0000256" key="4">
    <source>
        <dbReference type="ARBA" id="ARBA00022691"/>
    </source>
</evidence>
<dbReference type="GO" id="GO:0032259">
    <property type="term" value="P:methylation"/>
    <property type="evidence" value="ECO:0007669"/>
    <property type="project" value="UniProtKB-KW"/>
</dbReference>
<comment type="similarity">
    <text evidence="7">Belongs to the class I-like SAM-binding methyltransferase superfamily. C5-methyltransferase family.</text>
</comment>
<dbReference type="NCBIfam" id="TIGR00675">
    <property type="entry name" value="dcm"/>
    <property type="match status" value="1"/>
</dbReference>
<dbReference type="Proteomes" id="UP000189728">
    <property type="component" value="Unassembled WGS sequence"/>
</dbReference>
<evidence type="ECO:0000256" key="5">
    <source>
        <dbReference type="ARBA" id="ARBA00022747"/>
    </source>
</evidence>
<dbReference type="InterPro" id="IPR050750">
    <property type="entry name" value="C5-MTase"/>
</dbReference>
<evidence type="ECO:0000256" key="3">
    <source>
        <dbReference type="ARBA" id="ARBA00022679"/>
    </source>
</evidence>
<proteinExistence type="inferred from homology"/>
<dbReference type="InterPro" id="IPR018117">
    <property type="entry name" value="C5_DNA_meth_AS"/>
</dbReference>
<dbReference type="PROSITE" id="PS00094">
    <property type="entry name" value="C5_MTASE_1"/>
    <property type="match status" value="1"/>
</dbReference>
<dbReference type="Gene3D" id="3.40.50.150">
    <property type="entry name" value="Vaccinia Virus protein VP39"/>
    <property type="match status" value="1"/>
</dbReference>
<protein>
    <recommendedName>
        <fullName evidence="1">DNA (cytosine-5-)-methyltransferase</fullName>
        <ecNumber evidence="1">2.1.1.37</ecNumber>
    </recommendedName>
</protein>
<dbReference type="Gene3D" id="3.90.120.10">
    <property type="entry name" value="DNA Methylase, subunit A, domain 2"/>
    <property type="match status" value="1"/>
</dbReference>
<dbReference type="PANTHER" id="PTHR46098:SF1">
    <property type="entry name" value="TRNA (CYTOSINE(38)-C(5))-METHYLTRANSFERASE"/>
    <property type="match status" value="1"/>
</dbReference>
<reference evidence="8 9" key="1">
    <citation type="submission" date="2016-08" db="EMBL/GenBank/DDBJ databases">
        <title>Campylobacter species from sea mammals.</title>
        <authorList>
            <person name="Gilbert M.J."/>
            <person name="Byrne B.A."/>
            <person name="Zomer A.L."/>
            <person name="Wagenaar J.A."/>
        </authorList>
    </citation>
    <scope>NUCLEOTIDE SEQUENCE [LARGE SCALE GENOMIC DNA]</scope>
    <source>
        <strain evidence="8 9">1105248</strain>
    </source>
</reference>
<name>A0AAX0LB36_9BACT</name>
<keyword evidence="4 7" id="KW-0949">S-adenosyl-L-methionine</keyword>
<dbReference type="GO" id="GO:0003886">
    <property type="term" value="F:DNA (cytosine-5-)-methyltransferase activity"/>
    <property type="evidence" value="ECO:0007669"/>
    <property type="project" value="UniProtKB-EC"/>
</dbReference>
<evidence type="ECO:0000256" key="1">
    <source>
        <dbReference type="ARBA" id="ARBA00011975"/>
    </source>
</evidence>
<dbReference type="InterPro" id="IPR029063">
    <property type="entry name" value="SAM-dependent_MTases_sf"/>
</dbReference>
<dbReference type="PANTHER" id="PTHR46098">
    <property type="entry name" value="TRNA (CYTOSINE(38)-C(5))-METHYLTRANSFERASE"/>
    <property type="match status" value="1"/>
</dbReference>
<accession>A0AAX0LB36</accession>
<evidence type="ECO:0000256" key="2">
    <source>
        <dbReference type="ARBA" id="ARBA00022603"/>
    </source>
</evidence>
<evidence type="ECO:0000256" key="7">
    <source>
        <dbReference type="PROSITE-ProRule" id="PRU01016"/>
    </source>
</evidence>